<dbReference type="EMBL" id="BARS01011766">
    <property type="protein sequence ID" value="GAF93514.1"/>
    <property type="molecule type" value="Genomic_DNA"/>
</dbReference>
<dbReference type="AlphaFoldDB" id="X0TJW5"/>
<sequence length="61" mass="6772">MEVLAHGGSSQPKPKIGSIVMTSNTRMSMTVNSFEEMIVQMVTDKALFHPDNILHNPDNPF</sequence>
<proteinExistence type="predicted"/>
<reference evidence="1" key="1">
    <citation type="journal article" date="2014" name="Front. Microbiol.">
        <title>High frequency of phylogenetically diverse reductive dehalogenase-homologous genes in deep subseafloor sedimentary metagenomes.</title>
        <authorList>
            <person name="Kawai M."/>
            <person name="Futagami T."/>
            <person name="Toyoda A."/>
            <person name="Takaki Y."/>
            <person name="Nishi S."/>
            <person name="Hori S."/>
            <person name="Arai W."/>
            <person name="Tsubouchi T."/>
            <person name="Morono Y."/>
            <person name="Uchiyama I."/>
            <person name="Ito T."/>
            <person name="Fujiyama A."/>
            <person name="Inagaki F."/>
            <person name="Takami H."/>
        </authorList>
    </citation>
    <scope>NUCLEOTIDE SEQUENCE</scope>
    <source>
        <strain evidence="1">Expedition CK06-06</strain>
    </source>
</reference>
<name>X0TJW5_9ZZZZ</name>
<accession>X0TJW5</accession>
<evidence type="ECO:0000313" key="1">
    <source>
        <dbReference type="EMBL" id="GAF93514.1"/>
    </source>
</evidence>
<comment type="caution">
    <text evidence="1">The sequence shown here is derived from an EMBL/GenBank/DDBJ whole genome shotgun (WGS) entry which is preliminary data.</text>
</comment>
<protein>
    <submittedName>
        <fullName evidence="1">Uncharacterized protein</fullName>
    </submittedName>
</protein>
<organism evidence="1">
    <name type="scientific">marine sediment metagenome</name>
    <dbReference type="NCBI Taxonomy" id="412755"/>
    <lineage>
        <taxon>unclassified sequences</taxon>
        <taxon>metagenomes</taxon>
        <taxon>ecological metagenomes</taxon>
    </lineage>
</organism>
<gene>
    <name evidence="1" type="ORF">S01H1_21271</name>
</gene>